<dbReference type="Proteomes" id="UP001059597">
    <property type="component" value="Chromosome"/>
</dbReference>
<dbReference type="RefSeq" id="WP_261954297.1">
    <property type="nucleotide sequence ID" value="NZ_AP026073.1"/>
</dbReference>
<dbReference type="EMBL" id="AP026073">
    <property type="protein sequence ID" value="BDM70574.1"/>
    <property type="molecule type" value="Genomic_DNA"/>
</dbReference>
<gene>
    <name evidence="1" type="ORF">HEK616_40610</name>
</gene>
<evidence type="ECO:0000313" key="2">
    <source>
        <dbReference type="Proteomes" id="UP001059597"/>
    </source>
</evidence>
<proteinExistence type="predicted"/>
<sequence length="64" mass="7257">MNVEQIAAAAASDGEHRSPEFWSDPVWVRVDNFDMSYDLYRVSGFASNTCQPTLTLEHVERVLP</sequence>
<name>A0ABM7ZW32_STRNI</name>
<accession>A0ABM7ZW32</accession>
<protein>
    <submittedName>
        <fullName evidence="1">Uncharacterized protein</fullName>
    </submittedName>
</protein>
<organism evidence="1 2">
    <name type="scientific">Streptomyces nigrescens</name>
    <dbReference type="NCBI Taxonomy" id="1920"/>
    <lineage>
        <taxon>Bacteria</taxon>
        <taxon>Bacillati</taxon>
        <taxon>Actinomycetota</taxon>
        <taxon>Actinomycetes</taxon>
        <taxon>Kitasatosporales</taxon>
        <taxon>Streptomycetaceae</taxon>
        <taxon>Streptomyces</taxon>
    </lineage>
</organism>
<keyword evidence="2" id="KW-1185">Reference proteome</keyword>
<reference evidence="1" key="1">
    <citation type="submission" date="2022-06" db="EMBL/GenBank/DDBJ databases">
        <title>Complete genome sequence of Streptomyces nigrescens HEK616.</title>
        <authorList>
            <person name="Asamizu S."/>
            <person name="Onaka H."/>
        </authorList>
    </citation>
    <scope>NUCLEOTIDE SEQUENCE</scope>
    <source>
        <strain evidence="1">HEK616</strain>
    </source>
</reference>
<evidence type="ECO:0000313" key="1">
    <source>
        <dbReference type="EMBL" id="BDM70574.1"/>
    </source>
</evidence>